<dbReference type="Proteomes" id="UP000075902">
    <property type="component" value="Unassembled WGS sequence"/>
</dbReference>
<protein>
    <submittedName>
        <fullName evidence="5">Utp12 domain-containing protein</fullName>
    </submittedName>
</protein>
<dbReference type="GO" id="GO:0000028">
    <property type="term" value="P:ribosomal small subunit assembly"/>
    <property type="evidence" value="ECO:0007669"/>
    <property type="project" value="TreeGrafter"/>
</dbReference>
<reference evidence="5" key="2">
    <citation type="submission" date="2020-05" db="UniProtKB">
        <authorList>
            <consortium name="EnsemblMetazoa"/>
        </authorList>
    </citation>
    <scope>IDENTIFICATION</scope>
    <source>
        <strain evidence="5">CM1001059</strain>
    </source>
</reference>
<accession>A0A182TPM9</accession>
<evidence type="ECO:0000259" key="4">
    <source>
        <dbReference type="Pfam" id="PF04003"/>
    </source>
</evidence>
<dbReference type="InterPro" id="IPR007148">
    <property type="entry name" value="SSU_processome_Utp12"/>
</dbReference>
<evidence type="ECO:0000313" key="6">
    <source>
        <dbReference type="Proteomes" id="UP000075902"/>
    </source>
</evidence>
<evidence type="ECO:0000256" key="3">
    <source>
        <dbReference type="SAM" id="MobiDB-lite"/>
    </source>
</evidence>
<evidence type="ECO:0000256" key="2">
    <source>
        <dbReference type="ARBA" id="ARBA00022737"/>
    </source>
</evidence>
<sequence length="291" mass="32678">MPQEYINRRKLTEFGNMALIEEREELEGGNVALKLPGVRKGDLAARNVLPEVKVDCVRFSPSGQSWAAVTTEGLLVYALNKGIVFDPFQLSTEVTPRATRNLLHKEQNYGGALLMALKLNETSLIQEVLESVPYRDIELVIGSLPDEFALRTLQFVAKNVGTSQHIEFYLRWSNLLLTRMGQVDSLLDSQTLVTLHQNLNRKYEQLNKICDFNKYTLQVLKSLSISATKSTASEKVLKHHHGENGTKHDSDDENGLNGHVSSDDEDENEWMLIKQEARAANLAEPASSDEE</sequence>
<keyword evidence="1" id="KW-0853">WD repeat</keyword>
<dbReference type="GO" id="GO:0034388">
    <property type="term" value="C:Pwp2p-containing subcomplex of 90S preribosome"/>
    <property type="evidence" value="ECO:0007669"/>
    <property type="project" value="TreeGrafter"/>
</dbReference>
<dbReference type="VEuPathDB" id="VectorBase:AMEC006100"/>
<dbReference type="InterPro" id="IPR027145">
    <property type="entry name" value="PWP2"/>
</dbReference>
<keyword evidence="6" id="KW-1185">Reference proteome</keyword>
<keyword evidence="2" id="KW-0677">Repeat</keyword>
<proteinExistence type="predicted"/>
<feature type="domain" description="Small-subunit processome Utp12" evidence="4">
    <location>
        <begin position="120"/>
        <end position="222"/>
    </location>
</feature>
<dbReference type="EnsemblMetazoa" id="AMEC006100-RA">
    <property type="protein sequence ID" value="AMEC006100-PA"/>
    <property type="gene ID" value="AMEC006100"/>
</dbReference>
<dbReference type="Pfam" id="PF04003">
    <property type="entry name" value="Utp12"/>
    <property type="match status" value="1"/>
</dbReference>
<feature type="region of interest" description="Disordered" evidence="3">
    <location>
        <begin position="234"/>
        <end position="268"/>
    </location>
</feature>
<reference evidence="6" key="1">
    <citation type="submission" date="2014-01" db="EMBL/GenBank/DDBJ databases">
        <title>The Genome Sequence of Anopheles melas CM1001059_A (V2).</title>
        <authorList>
            <consortium name="The Broad Institute Genomics Platform"/>
            <person name="Neafsey D.E."/>
            <person name="Besansky N."/>
            <person name="Howell P."/>
            <person name="Walton C."/>
            <person name="Young S.K."/>
            <person name="Zeng Q."/>
            <person name="Gargeya S."/>
            <person name="Fitzgerald M."/>
            <person name="Haas B."/>
            <person name="Abouelleil A."/>
            <person name="Allen A.W."/>
            <person name="Alvarado L."/>
            <person name="Arachchi H.M."/>
            <person name="Berlin A.M."/>
            <person name="Chapman S.B."/>
            <person name="Gainer-Dewar J."/>
            <person name="Goldberg J."/>
            <person name="Griggs A."/>
            <person name="Gujja S."/>
            <person name="Hansen M."/>
            <person name="Howarth C."/>
            <person name="Imamovic A."/>
            <person name="Ireland A."/>
            <person name="Larimer J."/>
            <person name="McCowan C."/>
            <person name="Murphy C."/>
            <person name="Pearson M."/>
            <person name="Poon T.W."/>
            <person name="Priest M."/>
            <person name="Roberts A."/>
            <person name="Saif S."/>
            <person name="Shea T."/>
            <person name="Sisk P."/>
            <person name="Sykes S."/>
            <person name="Wortman J."/>
            <person name="Nusbaum C."/>
            <person name="Birren B."/>
        </authorList>
    </citation>
    <scope>NUCLEOTIDE SEQUENCE [LARGE SCALE GENOMIC DNA]</scope>
    <source>
        <strain evidence="6">CM1001059</strain>
    </source>
</reference>
<evidence type="ECO:0000256" key="1">
    <source>
        <dbReference type="ARBA" id="ARBA00022574"/>
    </source>
</evidence>
<dbReference type="PANTHER" id="PTHR19858:SF0">
    <property type="entry name" value="PERIODIC TRYPTOPHAN PROTEIN 2 HOMOLOG"/>
    <property type="match status" value="1"/>
</dbReference>
<dbReference type="PANTHER" id="PTHR19858">
    <property type="entry name" value="WD40 REPEAT PROTEIN"/>
    <property type="match status" value="1"/>
</dbReference>
<dbReference type="AlphaFoldDB" id="A0A182TPM9"/>
<dbReference type="GO" id="GO:0032040">
    <property type="term" value="C:small-subunit processome"/>
    <property type="evidence" value="ECO:0007669"/>
    <property type="project" value="TreeGrafter"/>
</dbReference>
<evidence type="ECO:0000313" key="5">
    <source>
        <dbReference type="EnsemblMetazoa" id="AMEC006100-PA"/>
    </source>
</evidence>
<dbReference type="STRING" id="34690.A0A182TPM9"/>
<name>A0A182TPM9_9DIPT</name>
<organism evidence="5 6">
    <name type="scientific">Anopheles melas</name>
    <dbReference type="NCBI Taxonomy" id="34690"/>
    <lineage>
        <taxon>Eukaryota</taxon>
        <taxon>Metazoa</taxon>
        <taxon>Ecdysozoa</taxon>
        <taxon>Arthropoda</taxon>
        <taxon>Hexapoda</taxon>
        <taxon>Insecta</taxon>
        <taxon>Pterygota</taxon>
        <taxon>Neoptera</taxon>
        <taxon>Endopterygota</taxon>
        <taxon>Diptera</taxon>
        <taxon>Nematocera</taxon>
        <taxon>Culicoidea</taxon>
        <taxon>Culicidae</taxon>
        <taxon>Anophelinae</taxon>
        <taxon>Anopheles</taxon>
    </lineage>
</organism>
<dbReference type="GO" id="GO:0000462">
    <property type="term" value="P:maturation of SSU-rRNA from tricistronic rRNA transcript (SSU-rRNA, 5.8S rRNA, LSU-rRNA)"/>
    <property type="evidence" value="ECO:0007669"/>
    <property type="project" value="TreeGrafter"/>
</dbReference>